<feature type="compositionally biased region" description="Basic and acidic residues" evidence="9">
    <location>
        <begin position="564"/>
        <end position="591"/>
    </location>
</feature>
<sequence>MGDLETNLIALPVPEQLIPWRRYEVGAGAHRVVLSTCHGLLDARVPCLWRPAGACDDSGSDVVDAIARGDALRETAAATAWEVWAFHALAPEQDALARAPIPPEFTAVGSGEITWSAGPLLASGGSGDGADVQGIFHRALDNLIDRALVQLSMVRFGLRQWIGPDQAPDAPGTPGQTVPGDGPLAAALEGADACLPLGAEAFARDSAALDDPRAPGSAADDAPGSCVLRITVSTCAQGLLVQHNARREPGLRPLGRPGSLGGLRFAGGGGDEAGLVPVARARIAPYGAQAAIVGEPDGPLGEAEEQVLQAWSEEFGYSRRFLAGDQQQQQQQQQQGTSLVWITVAPRKEPMLYPRRLVFIDTDTDEAPERHCTADDGSTALADLTPPPQSPAAATGDDAVPSLERAKDDNDDDEEREEGEAMDEKDDGEEEGEIADPATPEHSADDDDDDDDDGGGDSDSGDAPEPTRFDEAMDRLDAEAAAAASAVERSLAAIQTALVQFRAEEEREELELEQARRRAQIAKEEAQAAKAAANGTRKRQRSVTKGSAGSNKARRKSNAAQSDVKPEPVADAKLSIKPDTKPDMKPERVANDDDDDVPLQALIADPPPVEATEAVDSSTVAADIDALFGDVGGAQGESGAELVFDQAVGGGGGGDAGLGMDMDMGMGMSMGMSMGMNMGMGMGMGDFGGGIFDVTDDDFSFFDSIPAAPKVEPVALQFGATPAPEPVAVTAVNSSGTPGPAAHAEHDADADPLRGGGGGDNDDDDDDDGVFDSFFDEAGPAARPVPAISSPPGVASVLSTTETHVGPGDAAVADLAATAADLATPASIRATPAQSTDILTPTPTAVAGCGPAKAAGGLEPVAELEAAVAEPAAAPRPAQDRAQPSDTGPYGSVRTAFDGGARAWLRDGPAPMRADGDGDAGPLADRALDPAAWVRRRAARAAARGGVARRLRGWLAAYRARLAYAGGLGARHAAADAAPGAQAAAPAPTCRAAAGRGRAPTGGSTRRASFVSIIGPAHAALPPRLAPPPPPPPPAPAAACTALVARCVPPWMRAAADRAERIGDAAVDRAVTWPAAFAALLGATAASTCRAEAAGGPGGLGARLGGLLALGSGSRAARRAGGPEAAGAGRPALEPGTAEALADWAVHGALLRCVARREARDAGAAAWAAAALAPALAAAWGGGAGGCRALTLAQVAALQGAAAPVRYRGFVVKRRRADDGDGDGGGAAALVPVPAAPGVVEALPPPALVAGVHAEAAGPWRRRRDGEALGARRWRHARRLARRALAGGGAGDDAEEGEEREPRAADADSADDGAADPDAPARGPAAEDALRRPCVAAAPAALRWWAPLHMRPLGPAKNVRWAALPPPGADAAPAARFLADVDSAYQAAHLGAHAALRLPPAADLMRADPKSAGPWSARLASRARRVGRAMGRAWRADPDRGAHAAVLYVLVPHSSDQRAWVALAAAAAAAARAFAAAAGAAAAPLVAHPLPLDRLAAAHRAPVAPSARETAMAVYARCAAPGAGFAQRAFAVSMPSAFPPAHGAVAAAAVPASWPALAAPPPWARRADDPRELDEACVAMAPPPLDGLRARLVAHPLRPADALPTLHCVYAVAGRWVAVCWCDERGEYVEHAAIANDAPPAGLALGPAAQARVWRGALRYQALVGGPLRLVLAEWRGMAPPQARAWLALHAECRAPVRLLVASVGAAPSDGLRMARPAQPADPPLADVVQWSLVLHPQPPLAFARPTLDEPLDACSARARRPCPTGYLVLHDRRPAPMPQPQQPAAAAAAAAAALPCLCLQLLADPACADQRAQALSVRAILRQYHQLAALAAAADHIDCAPAADQPLSLPLPLPVATVARICDALELTRLGC</sequence>
<comment type="function">
    <text evidence="8">Component of the SRB8-11 complex. The SRB8-11 complex is a regulatory module of the Mediator complex which is itself involved in regulation of basal and activated RNA polymerase II-dependent transcription. The SRB8-11 complex may be involved in the transcriptional repression of a subset of genes regulated by Mediator. It may inhibit the association of the Mediator complex with RNA polymerase II to form the holoenzyme complex.</text>
</comment>
<proteinExistence type="inferred from homology"/>
<dbReference type="InterPro" id="IPR009401">
    <property type="entry name" value="Med13_C"/>
</dbReference>
<feature type="region of interest" description="Disordered" evidence="9">
    <location>
        <begin position="504"/>
        <end position="595"/>
    </location>
</feature>
<reference evidence="11" key="1">
    <citation type="submission" date="2022-07" db="EMBL/GenBank/DDBJ databases">
        <title>Phylogenomic reconstructions and comparative analyses of Kickxellomycotina fungi.</title>
        <authorList>
            <person name="Reynolds N.K."/>
            <person name="Stajich J.E."/>
            <person name="Barry K."/>
            <person name="Grigoriev I.V."/>
            <person name="Crous P."/>
            <person name="Smith M.E."/>
        </authorList>
    </citation>
    <scope>NUCLEOTIDE SEQUENCE</scope>
    <source>
        <strain evidence="11">NBRC 105414</strain>
    </source>
</reference>
<comment type="similarity">
    <text evidence="2 8">Belongs to the Mediator complex subunit 13 family.</text>
</comment>
<feature type="domain" description="Mediator complex subunit Med13 C-terminal" evidence="10">
    <location>
        <begin position="1578"/>
        <end position="1724"/>
    </location>
</feature>
<evidence type="ECO:0000256" key="1">
    <source>
        <dbReference type="ARBA" id="ARBA00004123"/>
    </source>
</evidence>
<dbReference type="GO" id="GO:0003712">
    <property type="term" value="F:transcription coregulator activity"/>
    <property type="evidence" value="ECO:0007669"/>
    <property type="project" value="InterPro"/>
</dbReference>
<keyword evidence="4 8" id="KW-0805">Transcription regulation</keyword>
<evidence type="ECO:0000259" key="10">
    <source>
        <dbReference type="Pfam" id="PF06333"/>
    </source>
</evidence>
<organism evidence="11 12">
    <name type="scientific">Coemansia javaensis</name>
    <dbReference type="NCBI Taxonomy" id="2761396"/>
    <lineage>
        <taxon>Eukaryota</taxon>
        <taxon>Fungi</taxon>
        <taxon>Fungi incertae sedis</taxon>
        <taxon>Zoopagomycota</taxon>
        <taxon>Kickxellomycotina</taxon>
        <taxon>Kickxellomycetes</taxon>
        <taxon>Kickxellales</taxon>
        <taxon>Kickxellaceae</taxon>
        <taxon>Coemansia</taxon>
    </lineage>
</organism>
<feature type="compositionally biased region" description="Acidic residues" evidence="9">
    <location>
        <begin position="760"/>
        <end position="770"/>
    </location>
</feature>
<comment type="subcellular location">
    <subcellularLocation>
        <location evidence="1 8">Nucleus</location>
    </subcellularLocation>
</comment>
<keyword evidence="5 8" id="KW-0010">Activator</keyword>
<accession>A0A9W8HDU4</accession>
<evidence type="ECO:0000256" key="2">
    <source>
        <dbReference type="ARBA" id="ARBA00009354"/>
    </source>
</evidence>
<keyword evidence="12" id="KW-1185">Reference proteome</keyword>
<protein>
    <recommendedName>
        <fullName evidence="8">Mediator of RNA polymerase II transcription subunit 13</fullName>
    </recommendedName>
    <alternativeName>
        <fullName evidence="8">Mediator complex subunit 13</fullName>
    </alternativeName>
</protein>
<dbReference type="Pfam" id="PF06333">
    <property type="entry name" value="Med13_C"/>
    <property type="match status" value="1"/>
</dbReference>
<feature type="region of interest" description="Disordered" evidence="9">
    <location>
        <begin position="868"/>
        <end position="892"/>
    </location>
</feature>
<gene>
    <name evidence="11" type="ORF">H4R18_001881</name>
</gene>
<keyword evidence="3 8" id="KW-0678">Repressor</keyword>
<dbReference type="OrthoDB" id="5569585at2759"/>
<keyword evidence="7 8" id="KW-0539">Nucleus</keyword>
<evidence type="ECO:0000256" key="7">
    <source>
        <dbReference type="ARBA" id="ARBA00023242"/>
    </source>
</evidence>
<feature type="compositionally biased region" description="Acidic residues" evidence="9">
    <location>
        <begin position="444"/>
        <end position="462"/>
    </location>
</feature>
<evidence type="ECO:0000256" key="6">
    <source>
        <dbReference type="ARBA" id="ARBA00023163"/>
    </source>
</evidence>
<dbReference type="GO" id="GO:0006357">
    <property type="term" value="P:regulation of transcription by RNA polymerase II"/>
    <property type="evidence" value="ECO:0007669"/>
    <property type="project" value="InterPro"/>
</dbReference>
<dbReference type="EMBL" id="JANBUL010000054">
    <property type="protein sequence ID" value="KAJ2783133.1"/>
    <property type="molecule type" value="Genomic_DNA"/>
</dbReference>
<name>A0A9W8HDU4_9FUNG</name>
<dbReference type="GO" id="GO:0016592">
    <property type="term" value="C:mediator complex"/>
    <property type="evidence" value="ECO:0007669"/>
    <property type="project" value="InterPro"/>
</dbReference>
<comment type="caution">
    <text evidence="11">The sequence shown here is derived from an EMBL/GenBank/DDBJ whole genome shotgun (WGS) entry which is preliminary data.</text>
</comment>
<feature type="compositionally biased region" description="Acidic residues" evidence="9">
    <location>
        <begin position="409"/>
        <end position="434"/>
    </location>
</feature>
<evidence type="ECO:0000256" key="9">
    <source>
        <dbReference type="SAM" id="MobiDB-lite"/>
    </source>
</evidence>
<evidence type="ECO:0000256" key="4">
    <source>
        <dbReference type="ARBA" id="ARBA00023015"/>
    </source>
</evidence>
<feature type="region of interest" description="Disordered" evidence="9">
    <location>
        <begin position="1285"/>
        <end position="1328"/>
    </location>
</feature>
<feature type="compositionally biased region" description="Low complexity" evidence="9">
    <location>
        <begin position="868"/>
        <end position="884"/>
    </location>
</feature>
<feature type="compositionally biased region" description="Low complexity" evidence="9">
    <location>
        <begin position="1316"/>
        <end position="1328"/>
    </location>
</feature>
<keyword evidence="6 8" id="KW-0804">Transcription</keyword>
<feature type="region of interest" description="Disordered" evidence="9">
    <location>
        <begin position="729"/>
        <end position="788"/>
    </location>
</feature>
<evidence type="ECO:0000313" key="12">
    <source>
        <dbReference type="Proteomes" id="UP001140217"/>
    </source>
</evidence>
<evidence type="ECO:0000256" key="8">
    <source>
        <dbReference type="RuleBase" id="RU364134"/>
    </source>
</evidence>
<feature type="compositionally biased region" description="Basic and acidic residues" evidence="9">
    <location>
        <begin position="465"/>
        <end position="474"/>
    </location>
</feature>
<dbReference type="Proteomes" id="UP001140217">
    <property type="component" value="Unassembled WGS sequence"/>
</dbReference>
<feature type="compositionally biased region" description="Basic and acidic residues" evidence="9">
    <location>
        <begin position="513"/>
        <end position="527"/>
    </location>
</feature>
<evidence type="ECO:0000313" key="11">
    <source>
        <dbReference type="EMBL" id="KAJ2783133.1"/>
    </source>
</evidence>
<comment type="subunit">
    <text evidence="8">Component of the SRB8-11 complex, which itself associates with the Mediator complex.</text>
</comment>
<feature type="compositionally biased region" description="Basic and acidic residues" evidence="9">
    <location>
        <begin position="743"/>
        <end position="752"/>
    </location>
</feature>
<feature type="region of interest" description="Disordered" evidence="9">
    <location>
        <begin position="367"/>
        <end position="474"/>
    </location>
</feature>
<evidence type="ECO:0000256" key="3">
    <source>
        <dbReference type="ARBA" id="ARBA00022491"/>
    </source>
</evidence>
<evidence type="ECO:0000256" key="5">
    <source>
        <dbReference type="ARBA" id="ARBA00023159"/>
    </source>
</evidence>